<dbReference type="KEGG" id="rfo:REIFOR_00762"/>
<gene>
    <name evidence="2" type="ORF">REIFOR_00762</name>
</gene>
<feature type="coiled-coil region" evidence="1">
    <location>
        <begin position="4"/>
        <end position="31"/>
    </location>
</feature>
<sequence>MTDIDKMTRRINDLEQQVENLANITTQYMSEVQHAQKRYLEDIVAEFEGRVRRLVVEELKVHNDA</sequence>
<dbReference type="RefSeq" id="WP_100256305.1">
    <property type="nucleotide sequence ID" value="NZ_CP011797.1"/>
</dbReference>
<name>A0A2K8KM48_9GAMM</name>
<dbReference type="AlphaFoldDB" id="A0A2K8KM48"/>
<evidence type="ECO:0000313" key="2">
    <source>
        <dbReference type="EMBL" id="ATX75930.1"/>
    </source>
</evidence>
<protein>
    <submittedName>
        <fullName evidence="2">Uncharacterized protein</fullName>
    </submittedName>
</protein>
<accession>A0A2K8KM48</accession>
<keyword evidence="3" id="KW-1185">Reference proteome</keyword>
<dbReference type="EMBL" id="CP011797">
    <property type="protein sequence ID" value="ATX75930.1"/>
    <property type="molecule type" value="Genomic_DNA"/>
</dbReference>
<organism evidence="2 3">
    <name type="scientific">Reinekea forsetii</name>
    <dbReference type="NCBI Taxonomy" id="1336806"/>
    <lineage>
        <taxon>Bacteria</taxon>
        <taxon>Pseudomonadati</taxon>
        <taxon>Pseudomonadota</taxon>
        <taxon>Gammaproteobacteria</taxon>
        <taxon>Oceanospirillales</taxon>
        <taxon>Saccharospirillaceae</taxon>
        <taxon>Reinekea</taxon>
    </lineage>
</organism>
<dbReference type="Proteomes" id="UP000229757">
    <property type="component" value="Chromosome"/>
</dbReference>
<keyword evidence="1" id="KW-0175">Coiled coil</keyword>
<evidence type="ECO:0000313" key="3">
    <source>
        <dbReference type="Proteomes" id="UP000229757"/>
    </source>
</evidence>
<proteinExistence type="predicted"/>
<evidence type="ECO:0000256" key="1">
    <source>
        <dbReference type="SAM" id="Coils"/>
    </source>
</evidence>
<reference evidence="2 3" key="1">
    <citation type="journal article" date="2017" name="Environ. Microbiol.">
        <title>Genomic and physiological analyses of 'Reinekea forsetii' reveal a versatile opportunistic lifestyle during spring algae blooms.</title>
        <authorList>
            <person name="Avci B."/>
            <person name="Hahnke R.L."/>
            <person name="Chafee M."/>
            <person name="Fischer T."/>
            <person name="Gruber-Vodicka H."/>
            <person name="Tegetmeyer H.E."/>
            <person name="Harder J."/>
            <person name="Fuchs B.M."/>
            <person name="Amann R.I."/>
            <person name="Teeling H."/>
        </authorList>
    </citation>
    <scope>NUCLEOTIDE SEQUENCE [LARGE SCALE GENOMIC DNA]</scope>
    <source>
        <strain evidence="2 3">Hel1_31_D35</strain>
    </source>
</reference>